<feature type="transmembrane region" description="Helical" evidence="1">
    <location>
        <begin position="51"/>
        <end position="71"/>
    </location>
</feature>
<protein>
    <submittedName>
        <fullName evidence="2">Uncharacterized protein</fullName>
    </submittedName>
</protein>
<keyword evidence="3" id="KW-1185">Reference proteome</keyword>
<proteinExistence type="predicted"/>
<evidence type="ECO:0000313" key="2">
    <source>
        <dbReference type="EMBL" id="RCX28262.1"/>
    </source>
</evidence>
<feature type="transmembrane region" description="Helical" evidence="1">
    <location>
        <begin position="165"/>
        <end position="187"/>
    </location>
</feature>
<dbReference type="AlphaFoldDB" id="A0A369C2Q8"/>
<name>A0A369C2Q8_9GAMM</name>
<dbReference type="OrthoDB" id="5659946at2"/>
<feature type="transmembrane region" description="Helical" evidence="1">
    <location>
        <begin position="103"/>
        <end position="123"/>
    </location>
</feature>
<keyword evidence="1" id="KW-1133">Transmembrane helix</keyword>
<feature type="transmembrane region" description="Helical" evidence="1">
    <location>
        <begin position="210"/>
        <end position="232"/>
    </location>
</feature>
<keyword evidence="1" id="KW-0472">Membrane</keyword>
<feature type="transmembrane region" description="Helical" evidence="1">
    <location>
        <begin position="262"/>
        <end position="287"/>
    </location>
</feature>
<sequence length="302" mass="31465">MRALAAYIMRGRLQAALVAVACAFLSVFLPPLSYVAGGAMALVALRHGGREALQVMGLALLGAAVLGFGLLGDPSRLLLLQGGFWLAVTGLALLLRLTVSLPLTLQGGALLGVVAVVATYLAVGDVASFWQSALEAGFGPLLESAAAGPEVQALRDLLLAWAPRFTGLLASAVLFSVVVSLLLARWWQSLLYNPGEFRVEFHGLRLDRRLGLALVLLLAAAGFGGGPLAGFAADLAMPLLMAFALAGIGLVHALAARAPNSGFWLVGFYVLLVVLQPLALLVALAAVADSWLDIRRRTGRQA</sequence>
<feature type="transmembrane region" description="Helical" evidence="1">
    <location>
        <begin position="239"/>
        <end position="256"/>
    </location>
</feature>
<gene>
    <name evidence="2" type="ORF">DFQ59_1075</name>
</gene>
<organism evidence="2 3">
    <name type="scientific">Thioalbus denitrificans</name>
    <dbReference type="NCBI Taxonomy" id="547122"/>
    <lineage>
        <taxon>Bacteria</taxon>
        <taxon>Pseudomonadati</taxon>
        <taxon>Pseudomonadota</taxon>
        <taxon>Gammaproteobacteria</taxon>
        <taxon>Chromatiales</taxon>
        <taxon>Ectothiorhodospiraceae</taxon>
        <taxon>Thioalbus</taxon>
    </lineage>
</organism>
<evidence type="ECO:0000256" key="1">
    <source>
        <dbReference type="SAM" id="Phobius"/>
    </source>
</evidence>
<dbReference type="EMBL" id="QPJY01000007">
    <property type="protein sequence ID" value="RCX28262.1"/>
    <property type="molecule type" value="Genomic_DNA"/>
</dbReference>
<dbReference type="Proteomes" id="UP000252707">
    <property type="component" value="Unassembled WGS sequence"/>
</dbReference>
<dbReference type="RefSeq" id="WP_114280210.1">
    <property type="nucleotide sequence ID" value="NZ_QPJY01000007.1"/>
</dbReference>
<accession>A0A369C2Q8</accession>
<keyword evidence="1" id="KW-0812">Transmembrane</keyword>
<comment type="caution">
    <text evidence="2">The sequence shown here is derived from an EMBL/GenBank/DDBJ whole genome shotgun (WGS) entry which is preliminary data.</text>
</comment>
<evidence type="ECO:0000313" key="3">
    <source>
        <dbReference type="Proteomes" id="UP000252707"/>
    </source>
</evidence>
<feature type="transmembrane region" description="Helical" evidence="1">
    <location>
        <begin position="78"/>
        <end position="97"/>
    </location>
</feature>
<reference evidence="2 3" key="1">
    <citation type="submission" date="2018-07" db="EMBL/GenBank/DDBJ databases">
        <title>Genomic Encyclopedia of Type Strains, Phase IV (KMG-IV): sequencing the most valuable type-strain genomes for metagenomic binning, comparative biology and taxonomic classification.</title>
        <authorList>
            <person name="Goeker M."/>
        </authorList>
    </citation>
    <scope>NUCLEOTIDE SEQUENCE [LARGE SCALE GENOMIC DNA]</scope>
    <source>
        <strain evidence="2 3">DSM 26407</strain>
    </source>
</reference>